<keyword evidence="11" id="KW-1185">Reference proteome</keyword>
<keyword evidence="3" id="KW-0677">Repeat</keyword>
<dbReference type="GO" id="GO:0004674">
    <property type="term" value="F:protein serine/threonine kinase activity"/>
    <property type="evidence" value="ECO:0007669"/>
    <property type="project" value="UniProtKB-EC"/>
</dbReference>
<dbReference type="PANTHER" id="PTHR48059:SF30">
    <property type="entry name" value="OS06G0587000 PROTEIN"/>
    <property type="match status" value="1"/>
</dbReference>
<dbReference type="FunFam" id="3.80.10.10:FF:000387">
    <property type="entry name" value="Probable LRR receptor-like serine/threonine-protein kinase At1g06840"/>
    <property type="match status" value="1"/>
</dbReference>
<dbReference type="Pfam" id="PF08263">
    <property type="entry name" value="LRRNT_2"/>
    <property type="match status" value="1"/>
</dbReference>
<dbReference type="AlphaFoldDB" id="A0A484KUE2"/>
<dbReference type="InterPro" id="IPR013210">
    <property type="entry name" value="LRR_N_plant-typ"/>
</dbReference>
<evidence type="ECO:0000256" key="2">
    <source>
        <dbReference type="ARBA" id="ARBA00022614"/>
    </source>
</evidence>
<evidence type="ECO:0000256" key="1">
    <source>
        <dbReference type="ARBA" id="ARBA00004196"/>
    </source>
</evidence>
<evidence type="ECO:0000259" key="9">
    <source>
        <dbReference type="Pfam" id="PF08263"/>
    </source>
</evidence>
<dbReference type="InterPro" id="IPR051848">
    <property type="entry name" value="PGIP"/>
</dbReference>
<reference evidence="10 11" key="1">
    <citation type="submission" date="2018-04" db="EMBL/GenBank/DDBJ databases">
        <authorList>
            <person name="Vogel A."/>
        </authorList>
    </citation>
    <scope>NUCLEOTIDE SEQUENCE [LARGE SCALE GENOMIC DNA]</scope>
</reference>
<dbReference type="Pfam" id="PF00560">
    <property type="entry name" value="LRR_1"/>
    <property type="match status" value="4"/>
</dbReference>
<name>A0A484KUE2_9ASTE</name>
<organism evidence="10 11">
    <name type="scientific">Cuscuta campestris</name>
    <dbReference type="NCBI Taxonomy" id="132261"/>
    <lineage>
        <taxon>Eukaryota</taxon>
        <taxon>Viridiplantae</taxon>
        <taxon>Streptophyta</taxon>
        <taxon>Embryophyta</taxon>
        <taxon>Tracheophyta</taxon>
        <taxon>Spermatophyta</taxon>
        <taxon>Magnoliopsida</taxon>
        <taxon>eudicotyledons</taxon>
        <taxon>Gunneridae</taxon>
        <taxon>Pentapetalae</taxon>
        <taxon>asterids</taxon>
        <taxon>lamiids</taxon>
        <taxon>Solanales</taxon>
        <taxon>Convolvulaceae</taxon>
        <taxon>Cuscuteae</taxon>
        <taxon>Cuscuta</taxon>
        <taxon>Cuscuta subgen. Grammica</taxon>
        <taxon>Cuscuta sect. Cleistogrammica</taxon>
    </lineage>
</organism>
<evidence type="ECO:0000256" key="3">
    <source>
        <dbReference type="ARBA" id="ARBA00022737"/>
    </source>
</evidence>
<evidence type="ECO:0000256" key="4">
    <source>
        <dbReference type="ARBA" id="ARBA00023170"/>
    </source>
</evidence>
<dbReference type="InterPro" id="IPR001611">
    <property type="entry name" value="Leu-rich_rpt"/>
</dbReference>
<dbReference type="EMBL" id="OOIL02000813">
    <property type="protein sequence ID" value="VFQ69651.1"/>
    <property type="molecule type" value="Genomic_DNA"/>
</dbReference>
<evidence type="ECO:0000256" key="5">
    <source>
        <dbReference type="ARBA" id="ARBA00038043"/>
    </source>
</evidence>
<comment type="similarity">
    <text evidence="5">Belongs to the polygalacturonase-inhibiting protein family.</text>
</comment>
<protein>
    <recommendedName>
        <fullName evidence="9">Leucine-rich repeat-containing N-terminal plant-type domain-containing protein</fullName>
    </recommendedName>
</protein>
<keyword evidence="2" id="KW-0433">Leucine-rich repeat</keyword>
<accession>A0A484KUE2</accession>
<dbReference type="SUPFAM" id="SSF52058">
    <property type="entry name" value="L domain-like"/>
    <property type="match status" value="1"/>
</dbReference>
<dbReference type="Proteomes" id="UP000595140">
    <property type="component" value="Unassembled WGS sequence"/>
</dbReference>
<dbReference type="PROSITE" id="PS51257">
    <property type="entry name" value="PROKAR_LIPOPROTEIN"/>
    <property type="match status" value="1"/>
</dbReference>
<dbReference type="Gene3D" id="3.80.10.10">
    <property type="entry name" value="Ribonuclease Inhibitor"/>
    <property type="match status" value="2"/>
</dbReference>
<keyword evidence="8" id="KW-0732">Signal</keyword>
<evidence type="ECO:0000256" key="7">
    <source>
        <dbReference type="ARBA" id="ARBA00048679"/>
    </source>
</evidence>
<evidence type="ECO:0000256" key="8">
    <source>
        <dbReference type="SAM" id="SignalP"/>
    </source>
</evidence>
<dbReference type="PANTHER" id="PTHR48059">
    <property type="entry name" value="POLYGALACTURONASE INHIBITOR 1"/>
    <property type="match status" value="1"/>
</dbReference>
<feature type="signal peptide" evidence="8">
    <location>
        <begin position="1"/>
        <end position="24"/>
    </location>
</feature>
<evidence type="ECO:0000313" key="11">
    <source>
        <dbReference type="Proteomes" id="UP000595140"/>
    </source>
</evidence>
<sequence length="248" mass="27562">MYRVRPCGFVLLVTFSCFLTLSVSHVTEPAEVSALRAVKSSLIDGMKNLDDWETGDPCTSNWTGIICSGVLRDGGPYLHIREIHLLNMNLSGKLAPELGQLSRLQILNFMWNELTDCIPKEIGNLKSLKLLLLNGNKLSGPLPDELGYLPMLNRFQIDQNQISGVIPKSFSHLKSMGHIHFNNNSLSGQIPPELSNLTTVIHLLLDNNNLSGYLPPELSQLPMLRILWPAISNPDLIRVNKQAHAPLN</sequence>
<proteinExistence type="inferred from homology"/>
<evidence type="ECO:0000256" key="6">
    <source>
        <dbReference type="ARBA" id="ARBA00047899"/>
    </source>
</evidence>
<comment type="catalytic activity">
    <reaction evidence="7">
        <text>L-seryl-[protein] + ATP = O-phospho-L-seryl-[protein] + ADP + H(+)</text>
        <dbReference type="Rhea" id="RHEA:17989"/>
        <dbReference type="Rhea" id="RHEA-COMP:9863"/>
        <dbReference type="Rhea" id="RHEA-COMP:11604"/>
        <dbReference type="ChEBI" id="CHEBI:15378"/>
        <dbReference type="ChEBI" id="CHEBI:29999"/>
        <dbReference type="ChEBI" id="CHEBI:30616"/>
        <dbReference type="ChEBI" id="CHEBI:83421"/>
        <dbReference type="ChEBI" id="CHEBI:456216"/>
        <dbReference type="EC" id="2.7.11.1"/>
    </reaction>
</comment>
<comment type="catalytic activity">
    <reaction evidence="6">
        <text>L-threonyl-[protein] + ATP = O-phospho-L-threonyl-[protein] + ADP + H(+)</text>
        <dbReference type="Rhea" id="RHEA:46608"/>
        <dbReference type="Rhea" id="RHEA-COMP:11060"/>
        <dbReference type="Rhea" id="RHEA-COMP:11605"/>
        <dbReference type="ChEBI" id="CHEBI:15378"/>
        <dbReference type="ChEBI" id="CHEBI:30013"/>
        <dbReference type="ChEBI" id="CHEBI:30616"/>
        <dbReference type="ChEBI" id="CHEBI:61977"/>
        <dbReference type="ChEBI" id="CHEBI:456216"/>
        <dbReference type="EC" id="2.7.11.1"/>
    </reaction>
</comment>
<feature type="domain" description="Leucine-rich repeat-containing N-terminal plant-type" evidence="9">
    <location>
        <begin position="30"/>
        <end position="68"/>
    </location>
</feature>
<feature type="chain" id="PRO_5019740397" description="Leucine-rich repeat-containing N-terminal plant-type domain-containing protein" evidence="8">
    <location>
        <begin position="25"/>
        <end position="248"/>
    </location>
</feature>
<dbReference type="OrthoDB" id="2020077at2759"/>
<comment type="subcellular location">
    <subcellularLocation>
        <location evidence="1">Cell envelope</location>
    </subcellularLocation>
</comment>
<keyword evidence="4" id="KW-0675">Receptor</keyword>
<evidence type="ECO:0000313" key="10">
    <source>
        <dbReference type="EMBL" id="VFQ69651.1"/>
    </source>
</evidence>
<dbReference type="InterPro" id="IPR032675">
    <property type="entry name" value="LRR_dom_sf"/>
</dbReference>
<gene>
    <name evidence="10" type="ORF">CCAM_LOCUS11427</name>
</gene>